<sequence>MRHHRHTPTRTPPVHSIQDAGEATPSALIETAQLQRLAATVLSKSPEDLAALAETNPLLVWEWIDAFRKEKLAAEAEARYWSAAAASLSTVTAHVVRAAAE</sequence>
<dbReference type="PATRIC" id="fig|1029756.8.peg.3158"/>
<gene>
    <name evidence="2" type="ORF">W911_15150</name>
</gene>
<dbReference type="AlphaFoldDB" id="V5SJV6"/>
<dbReference type="HOGENOM" id="CLU_2287676_0_0_5"/>
<feature type="region of interest" description="Disordered" evidence="1">
    <location>
        <begin position="1"/>
        <end position="22"/>
    </location>
</feature>
<evidence type="ECO:0000313" key="2">
    <source>
        <dbReference type="EMBL" id="AHB50375.1"/>
    </source>
</evidence>
<dbReference type="EMBL" id="CP006912">
    <property type="protein sequence ID" value="AHB50375.1"/>
    <property type="molecule type" value="Genomic_DNA"/>
</dbReference>
<dbReference type="RefSeq" id="WP_023788336.1">
    <property type="nucleotide sequence ID" value="NC_022997.1"/>
</dbReference>
<dbReference type="KEGG" id="hni:W911_15150"/>
<accession>V5SJV6</accession>
<name>V5SJV6_9HYPH</name>
<reference evidence="2 3" key="1">
    <citation type="journal article" date="2014" name="Genome Announc.">
        <title>Complete Genome Sequence of Hyphomicrobium nitrativorans Strain NL23, a Denitrifying Bacterium Isolated from Biofilm of a Methanol-Fed Denitrification System Treating Seawater at the Montreal Biodome.</title>
        <authorList>
            <person name="Martineau C."/>
            <person name="Villeneuve C."/>
            <person name="Mauffrey F."/>
            <person name="Villemur R."/>
        </authorList>
    </citation>
    <scope>NUCLEOTIDE SEQUENCE [LARGE SCALE GENOMIC DNA]</scope>
    <source>
        <strain evidence="2">NL23</strain>
    </source>
</reference>
<organism evidence="2 3">
    <name type="scientific">Hyphomicrobium nitrativorans NL23</name>
    <dbReference type="NCBI Taxonomy" id="1029756"/>
    <lineage>
        <taxon>Bacteria</taxon>
        <taxon>Pseudomonadati</taxon>
        <taxon>Pseudomonadota</taxon>
        <taxon>Alphaproteobacteria</taxon>
        <taxon>Hyphomicrobiales</taxon>
        <taxon>Hyphomicrobiaceae</taxon>
        <taxon>Hyphomicrobium</taxon>
    </lineage>
</organism>
<dbReference type="OrthoDB" id="9913078at2"/>
<keyword evidence="3" id="KW-1185">Reference proteome</keyword>
<evidence type="ECO:0000256" key="1">
    <source>
        <dbReference type="SAM" id="MobiDB-lite"/>
    </source>
</evidence>
<evidence type="ECO:0000313" key="3">
    <source>
        <dbReference type="Proteomes" id="UP000018542"/>
    </source>
</evidence>
<proteinExistence type="predicted"/>
<dbReference type="STRING" id="1029756.W911_15150"/>
<dbReference type="Proteomes" id="UP000018542">
    <property type="component" value="Chromosome"/>
</dbReference>
<protein>
    <submittedName>
        <fullName evidence="2">Uncharacterized protein</fullName>
    </submittedName>
</protein>